<dbReference type="EMBL" id="FNWO01000009">
    <property type="protein sequence ID" value="SEH43904.1"/>
    <property type="molecule type" value="Genomic_DNA"/>
</dbReference>
<dbReference type="PANTHER" id="PTHR36837:SF2">
    <property type="entry name" value="POLY(3-HYDROXYALKANOATE) POLYMERASE SUBUNIT PHAC"/>
    <property type="match status" value="1"/>
</dbReference>
<dbReference type="Proteomes" id="UP000182983">
    <property type="component" value="Unassembled WGS sequence"/>
</dbReference>
<dbReference type="PANTHER" id="PTHR36837">
    <property type="entry name" value="POLY(3-HYDROXYALKANOATE) POLYMERASE SUBUNIT PHAC"/>
    <property type="match status" value="1"/>
</dbReference>
<reference evidence="4" key="1">
    <citation type="submission" date="2016-10" db="EMBL/GenBank/DDBJ databases">
        <authorList>
            <person name="Varghese N."/>
            <person name="Submissions S."/>
        </authorList>
    </citation>
    <scope>NUCLEOTIDE SEQUENCE [LARGE SCALE GENOMIC DNA]</scope>
    <source>
        <strain evidence="4">DSM 13234</strain>
    </source>
</reference>
<dbReference type="Gene3D" id="3.40.50.1820">
    <property type="entry name" value="alpha/beta hydrolase"/>
    <property type="match status" value="1"/>
</dbReference>
<dbReference type="Pfam" id="PF00561">
    <property type="entry name" value="Abhydrolase_1"/>
    <property type="match status" value="1"/>
</dbReference>
<sequence>MSRQSRPRPSPPPVPPPPPPRIGPRPLPLLLLTHLATLFGSLAVWPLWRSGSLSWKPHLAEQADLLKESLAAAGPEAPAGFETALAAEAVRRHAAFLNGIEAYRRHPYRRDLPPPPIVWSRGSTRLLDFRSEAEAIPAVPVLVIPSLVNRAYILDLTERRSLMRYFAARGLAPFLVDWDAPGPDEQGFTLTDYVLDRLEPMLDRVAELCGRAPVVVGYCMGGLLALPLAQRRPGSVAALVLLATPFDFVAGRSETAALVRALEPALGAMIDGAGCLPVDLLQALFAGLDPGLAARKFTAFAHTKPRSARAREFVALEDWANDGVPLVAAVARECLFEWYGANAPARGEWRIDGRPVLPEEVRVPTLAIVPGRDRIVPPDSALPLAQRIPHARLSVVAGGHVGLLTGPRARSDVLGPLVRWIRRRYP</sequence>
<dbReference type="OrthoDB" id="9767934at2"/>
<dbReference type="InterPro" id="IPR051321">
    <property type="entry name" value="PHA/PHB_synthase"/>
</dbReference>
<proteinExistence type="predicted"/>
<evidence type="ECO:0000259" key="2">
    <source>
        <dbReference type="Pfam" id="PF00561"/>
    </source>
</evidence>
<protein>
    <submittedName>
        <fullName evidence="3">Polyhydroxyalkanoate synthase</fullName>
    </submittedName>
</protein>
<dbReference type="InterPro" id="IPR000073">
    <property type="entry name" value="AB_hydrolase_1"/>
</dbReference>
<accession>A0A1H6I4J9</accession>
<dbReference type="SUPFAM" id="SSF53474">
    <property type="entry name" value="alpha/beta-Hydrolases"/>
    <property type="match status" value="1"/>
</dbReference>
<dbReference type="InterPro" id="IPR029058">
    <property type="entry name" value="AB_hydrolase_fold"/>
</dbReference>
<evidence type="ECO:0000313" key="3">
    <source>
        <dbReference type="EMBL" id="SEH43904.1"/>
    </source>
</evidence>
<organism evidence="3 4">
    <name type="scientific">Magnetospirillum fulvum</name>
    <name type="common">Rhodospirillum fulvum</name>
    <dbReference type="NCBI Taxonomy" id="1082"/>
    <lineage>
        <taxon>Bacteria</taxon>
        <taxon>Pseudomonadati</taxon>
        <taxon>Pseudomonadota</taxon>
        <taxon>Alphaproteobacteria</taxon>
        <taxon>Rhodospirillales</taxon>
        <taxon>Rhodospirillaceae</taxon>
        <taxon>Magnetospirillum</taxon>
    </lineage>
</organism>
<dbReference type="AlphaFoldDB" id="A0A1H6I4J9"/>
<gene>
    <name evidence="3" type="ORF">SAMN04244559_02319</name>
</gene>
<evidence type="ECO:0000313" key="4">
    <source>
        <dbReference type="Proteomes" id="UP000182983"/>
    </source>
</evidence>
<feature type="compositionally biased region" description="Pro residues" evidence="1">
    <location>
        <begin position="8"/>
        <end position="22"/>
    </location>
</feature>
<feature type="region of interest" description="Disordered" evidence="1">
    <location>
        <begin position="1"/>
        <end position="22"/>
    </location>
</feature>
<evidence type="ECO:0000256" key="1">
    <source>
        <dbReference type="SAM" id="MobiDB-lite"/>
    </source>
</evidence>
<feature type="domain" description="AB hydrolase-1" evidence="2">
    <location>
        <begin position="140"/>
        <end position="407"/>
    </location>
</feature>
<keyword evidence="4" id="KW-1185">Reference proteome</keyword>
<name>A0A1H6I4J9_MAGFU</name>